<dbReference type="SUPFAM" id="SSF49879">
    <property type="entry name" value="SMAD/FHA domain"/>
    <property type="match status" value="1"/>
</dbReference>
<keyword evidence="4" id="KW-1185">Reference proteome</keyword>
<reference evidence="3 4" key="1">
    <citation type="submission" date="2024-03" db="EMBL/GenBank/DDBJ databases">
        <authorList>
            <person name="Brejova B."/>
        </authorList>
    </citation>
    <scope>NUCLEOTIDE SEQUENCE [LARGE SCALE GENOMIC DNA]</scope>
    <source>
        <strain evidence="3 4">CBS 14171</strain>
    </source>
</reference>
<dbReference type="GeneID" id="92205406"/>
<feature type="region of interest" description="Disordered" evidence="1">
    <location>
        <begin position="358"/>
        <end position="383"/>
    </location>
</feature>
<name>A0ABP0ZGL6_9ASCO</name>
<evidence type="ECO:0000259" key="2">
    <source>
        <dbReference type="PROSITE" id="PS50006"/>
    </source>
</evidence>
<dbReference type="Pfam" id="PF00498">
    <property type="entry name" value="FHA"/>
    <property type="match status" value="1"/>
</dbReference>
<feature type="region of interest" description="Disordered" evidence="1">
    <location>
        <begin position="303"/>
        <end position="334"/>
    </location>
</feature>
<feature type="region of interest" description="Disordered" evidence="1">
    <location>
        <begin position="426"/>
        <end position="459"/>
    </location>
</feature>
<feature type="compositionally biased region" description="Polar residues" evidence="1">
    <location>
        <begin position="1"/>
        <end position="20"/>
    </location>
</feature>
<dbReference type="InterPro" id="IPR008984">
    <property type="entry name" value="SMAD_FHA_dom_sf"/>
</dbReference>
<feature type="domain" description="FHA" evidence="2">
    <location>
        <begin position="140"/>
        <end position="186"/>
    </location>
</feature>
<dbReference type="RefSeq" id="XP_066827148.1">
    <property type="nucleotide sequence ID" value="XM_066972062.1"/>
</dbReference>
<dbReference type="PROSITE" id="PS50006">
    <property type="entry name" value="FHA_DOMAIN"/>
    <property type="match status" value="1"/>
</dbReference>
<feature type="region of interest" description="Disordered" evidence="1">
    <location>
        <begin position="53"/>
        <end position="86"/>
    </location>
</feature>
<gene>
    <name evidence="3" type="ORF">LODBEIA_P02100</name>
</gene>
<sequence length="582" mass="64788">MSRTNYQFPPSSPFNDNDSGNGDDRECSPAVRVKETFAISALASVTSQQQKLARGYQEYPTPNPSSSLFRSSSPVKAEFSKSEKEPLALDNLVRKNDTNTNTNTDNDKEKEKVQINKDFNIVNSDKNVVRIPFSTDEGHFTIGRSSRNCDFPLDSKDARISRVHLKLSYDAKNATITCVGANGVGIVIPRPCYILATEVADQYLITENKSGNPLDTSNLKSLTIEVDDNHTEFNIHKGETVIVPRFENIVLEISKQVIILNPCYIEEFLTEEDDELTDDEELMLLEGKAGQDHEDASVTPVNRMLSSSLPNTPSKPKAATTDITGSREDDYETPSKEYVVKIANPKSVNATTFTVYQDQDQSQDTAARPTSSSTTTTPMGSVFTDIINNRRAVSEEPKSQKRAYDTIQDEHEDDEGDKENFAPATSLLANPAHENVEKKNSNKNRNKNKRIRPSTPIFDDSALSLPDISEIKNILINHLAFSRSSSTPASVLNTISASTSPLSLSQIRGVLNSIKCVGVIYRQGKDAAGKPLEEEYYYMPEHDEDQGRTQLMSNVKGHTGLRSCRRTHKQYYWKKPAPVKKT</sequence>
<protein>
    <recommendedName>
        <fullName evidence="2">FHA domain-containing protein</fullName>
    </recommendedName>
</protein>
<feature type="compositionally biased region" description="Basic residues" evidence="1">
    <location>
        <begin position="441"/>
        <end position="452"/>
    </location>
</feature>
<dbReference type="EMBL" id="OZ022405">
    <property type="protein sequence ID" value="CAK9435483.1"/>
    <property type="molecule type" value="Genomic_DNA"/>
</dbReference>
<dbReference type="InterPro" id="IPR000253">
    <property type="entry name" value="FHA_dom"/>
</dbReference>
<proteinExistence type="predicted"/>
<organism evidence="3 4">
    <name type="scientific">Lodderomyces beijingensis</name>
    <dbReference type="NCBI Taxonomy" id="1775926"/>
    <lineage>
        <taxon>Eukaryota</taxon>
        <taxon>Fungi</taxon>
        <taxon>Dikarya</taxon>
        <taxon>Ascomycota</taxon>
        <taxon>Saccharomycotina</taxon>
        <taxon>Pichiomycetes</taxon>
        <taxon>Debaryomycetaceae</taxon>
        <taxon>Candida/Lodderomyces clade</taxon>
        <taxon>Lodderomyces</taxon>
    </lineage>
</organism>
<feature type="compositionally biased region" description="Basic and acidic residues" evidence="1">
    <location>
        <begin position="325"/>
        <end position="334"/>
    </location>
</feature>
<evidence type="ECO:0000313" key="3">
    <source>
        <dbReference type="EMBL" id="CAK9435483.1"/>
    </source>
</evidence>
<feature type="compositionally biased region" description="Polar residues" evidence="1">
    <location>
        <begin position="304"/>
        <end position="314"/>
    </location>
</feature>
<feature type="compositionally biased region" description="Polar residues" evidence="1">
    <location>
        <begin position="358"/>
        <end position="369"/>
    </location>
</feature>
<evidence type="ECO:0000256" key="1">
    <source>
        <dbReference type="SAM" id="MobiDB-lite"/>
    </source>
</evidence>
<feature type="region of interest" description="Disordered" evidence="1">
    <location>
        <begin position="1"/>
        <end position="29"/>
    </location>
</feature>
<dbReference type="Proteomes" id="UP001497383">
    <property type="component" value="Chromosome 1"/>
</dbReference>
<evidence type="ECO:0000313" key="4">
    <source>
        <dbReference type="Proteomes" id="UP001497383"/>
    </source>
</evidence>
<dbReference type="Gene3D" id="2.60.200.20">
    <property type="match status" value="1"/>
</dbReference>
<accession>A0ABP0ZGL6</accession>